<evidence type="ECO:0000256" key="3">
    <source>
        <dbReference type="ARBA" id="ARBA00022692"/>
    </source>
</evidence>
<comment type="subcellular location">
    <subcellularLocation>
        <location evidence="1">Cell membrane</location>
        <topology evidence="1">Multi-pass membrane protein</topology>
    </subcellularLocation>
</comment>
<feature type="transmembrane region" description="Helical" evidence="10">
    <location>
        <begin position="20"/>
        <end position="45"/>
    </location>
</feature>
<dbReference type="KEGG" id="epa:110250543"/>
<proteinExistence type="inferred from homology"/>
<evidence type="ECO:0000256" key="8">
    <source>
        <dbReference type="ARBA" id="ARBA00023224"/>
    </source>
</evidence>
<dbReference type="PROSITE" id="PS50262">
    <property type="entry name" value="G_PROTEIN_RECEP_F1_2"/>
    <property type="match status" value="1"/>
</dbReference>
<dbReference type="RefSeq" id="XP_020912812.1">
    <property type="nucleotide sequence ID" value="XM_021057153.2"/>
</dbReference>
<organism evidence="12 13">
    <name type="scientific">Exaiptasia diaphana</name>
    <name type="common">Tropical sea anemone</name>
    <name type="synonym">Aiptasia pulchella</name>
    <dbReference type="NCBI Taxonomy" id="2652724"/>
    <lineage>
        <taxon>Eukaryota</taxon>
        <taxon>Metazoa</taxon>
        <taxon>Cnidaria</taxon>
        <taxon>Anthozoa</taxon>
        <taxon>Hexacorallia</taxon>
        <taxon>Actiniaria</taxon>
        <taxon>Aiptasiidae</taxon>
        <taxon>Exaiptasia</taxon>
    </lineage>
</organism>
<comment type="similarity">
    <text evidence="9">Belongs to the G-protein coupled receptor 1 family.</text>
</comment>
<evidence type="ECO:0000259" key="11">
    <source>
        <dbReference type="PROSITE" id="PS50262"/>
    </source>
</evidence>
<evidence type="ECO:0000256" key="1">
    <source>
        <dbReference type="ARBA" id="ARBA00004651"/>
    </source>
</evidence>
<name>A0A913Y1Y6_EXADI</name>
<keyword evidence="13" id="KW-1185">Reference proteome</keyword>
<dbReference type="PANTHER" id="PTHR22752">
    <property type="entry name" value="G PROTEIN-COUPLED RECEPTOR"/>
    <property type="match status" value="1"/>
</dbReference>
<dbReference type="Pfam" id="PF00001">
    <property type="entry name" value="7tm_1"/>
    <property type="match status" value="1"/>
</dbReference>
<dbReference type="PROSITE" id="PS00237">
    <property type="entry name" value="G_PROTEIN_RECEP_F1_1"/>
    <property type="match status" value="1"/>
</dbReference>
<dbReference type="Gene3D" id="1.20.1070.10">
    <property type="entry name" value="Rhodopsin 7-helix transmembrane proteins"/>
    <property type="match status" value="1"/>
</dbReference>
<dbReference type="InterPro" id="IPR017452">
    <property type="entry name" value="GPCR_Rhodpsn_7TM"/>
</dbReference>
<evidence type="ECO:0000256" key="2">
    <source>
        <dbReference type="ARBA" id="ARBA00022475"/>
    </source>
</evidence>
<feature type="transmembrane region" description="Helical" evidence="10">
    <location>
        <begin position="94"/>
        <end position="115"/>
    </location>
</feature>
<protein>
    <recommendedName>
        <fullName evidence="11">G-protein coupled receptors family 1 profile domain-containing protein</fullName>
    </recommendedName>
</protein>
<evidence type="ECO:0000256" key="6">
    <source>
        <dbReference type="ARBA" id="ARBA00023136"/>
    </source>
</evidence>
<keyword evidence="7 9" id="KW-0675">Receptor</keyword>
<dbReference type="EnsemblMetazoa" id="XM_021057153.2">
    <property type="protein sequence ID" value="XP_020912812.1"/>
    <property type="gene ID" value="LOC110250543"/>
</dbReference>
<feature type="transmembrane region" description="Helical" evidence="10">
    <location>
        <begin position="274"/>
        <end position="292"/>
    </location>
</feature>
<sequence>MGSIAELSSQLSNRKTVMLYIESALLLVIILLTISGNMLVCCAIYRNPRLRTISNMFLVALAISDSLMGILCMPLVLGTLIAGRWVFGDTLCRIHGFTGFTLALTSIHTMGLIAINRYFCIVKTSKYQNLFKVSRTKIYILLVWIFAFVGSVPPFALDDGGYAFQPGKAMCLYTFENNVIYTIFIEVGYIGCPLLLIGFCYSSVFKEVYRTNKIFAHNEMEPEQLRVNIQETKITKTLAIVVLGFSLCWLPASIIDTLGAFYGEAPFKREVYLTYTYMAYLSSLINPIIYGITSRSFRREYIAILKRFTCISQS</sequence>
<dbReference type="GeneID" id="110250543"/>
<evidence type="ECO:0000313" key="13">
    <source>
        <dbReference type="Proteomes" id="UP000887567"/>
    </source>
</evidence>
<keyword evidence="6 10" id="KW-0472">Membrane</keyword>
<keyword evidence="2" id="KW-1003">Cell membrane</keyword>
<keyword evidence="3 9" id="KW-0812">Transmembrane</keyword>
<accession>A0A913Y1Y6</accession>
<feature type="transmembrane region" description="Helical" evidence="10">
    <location>
        <begin position="57"/>
        <end position="82"/>
    </location>
</feature>
<dbReference type="CDD" id="cd00637">
    <property type="entry name" value="7tm_classA_rhodopsin-like"/>
    <property type="match status" value="1"/>
</dbReference>
<feature type="domain" description="G-protein coupled receptors family 1 profile" evidence="11">
    <location>
        <begin position="36"/>
        <end position="290"/>
    </location>
</feature>
<evidence type="ECO:0000256" key="5">
    <source>
        <dbReference type="ARBA" id="ARBA00023040"/>
    </source>
</evidence>
<keyword evidence="4 10" id="KW-1133">Transmembrane helix</keyword>
<keyword evidence="8 9" id="KW-0807">Transducer</keyword>
<reference evidence="12" key="1">
    <citation type="submission" date="2022-11" db="UniProtKB">
        <authorList>
            <consortium name="EnsemblMetazoa"/>
        </authorList>
    </citation>
    <scope>IDENTIFICATION</scope>
</reference>
<evidence type="ECO:0000256" key="9">
    <source>
        <dbReference type="RuleBase" id="RU000688"/>
    </source>
</evidence>
<keyword evidence="5 9" id="KW-0297">G-protein coupled receptor</keyword>
<dbReference type="SMART" id="SM01381">
    <property type="entry name" value="7TM_GPCR_Srsx"/>
    <property type="match status" value="1"/>
</dbReference>
<dbReference type="GO" id="GO:0005886">
    <property type="term" value="C:plasma membrane"/>
    <property type="evidence" value="ECO:0007669"/>
    <property type="project" value="UniProtKB-SubCell"/>
</dbReference>
<evidence type="ECO:0000256" key="10">
    <source>
        <dbReference type="SAM" id="Phobius"/>
    </source>
</evidence>
<dbReference type="SUPFAM" id="SSF81321">
    <property type="entry name" value="Family A G protein-coupled receptor-like"/>
    <property type="match status" value="1"/>
</dbReference>
<feature type="transmembrane region" description="Helical" evidence="10">
    <location>
        <begin position="238"/>
        <end position="262"/>
    </location>
</feature>
<evidence type="ECO:0000256" key="7">
    <source>
        <dbReference type="ARBA" id="ARBA00023170"/>
    </source>
</evidence>
<dbReference type="AlphaFoldDB" id="A0A913Y1Y6"/>
<dbReference type="OMA" id="NRYFCIV"/>
<feature type="transmembrane region" description="Helical" evidence="10">
    <location>
        <begin position="136"/>
        <end position="156"/>
    </location>
</feature>
<feature type="transmembrane region" description="Helical" evidence="10">
    <location>
        <begin position="179"/>
        <end position="204"/>
    </location>
</feature>
<dbReference type="PRINTS" id="PR00237">
    <property type="entry name" value="GPCRRHODOPSN"/>
</dbReference>
<dbReference type="OrthoDB" id="10044919at2759"/>
<dbReference type="InterPro" id="IPR000276">
    <property type="entry name" value="GPCR_Rhodpsn"/>
</dbReference>
<evidence type="ECO:0000313" key="12">
    <source>
        <dbReference type="EnsemblMetazoa" id="XP_020912812.1"/>
    </source>
</evidence>
<dbReference type="Proteomes" id="UP000887567">
    <property type="component" value="Unplaced"/>
</dbReference>
<evidence type="ECO:0000256" key="4">
    <source>
        <dbReference type="ARBA" id="ARBA00022989"/>
    </source>
</evidence>
<dbReference type="GO" id="GO:0004930">
    <property type="term" value="F:G protein-coupled receptor activity"/>
    <property type="evidence" value="ECO:0007669"/>
    <property type="project" value="UniProtKB-KW"/>
</dbReference>